<proteinExistence type="predicted"/>
<organism evidence="2 3">
    <name type="scientific">Ralstonia solanacearum</name>
    <name type="common">Pseudomonas solanacearum</name>
    <dbReference type="NCBI Taxonomy" id="305"/>
    <lineage>
        <taxon>Bacteria</taxon>
        <taxon>Pseudomonadati</taxon>
        <taxon>Pseudomonadota</taxon>
        <taxon>Betaproteobacteria</taxon>
        <taxon>Burkholderiales</taxon>
        <taxon>Burkholderiaceae</taxon>
        <taxon>Ralstonia</taxon>
        <taxon>Ralstonia solanacearum species complex</taxon>
    </lineage>
</organism>
<geneLocation type="plasmid" evidence="2 3">
    <name>pUW774mp</name>
</geneLocation>
<dbReference type="SUPFAM" id="SSF51735">
    <property type="entry name" value="NAD(P)-binding Rossmann-fold domains"/>
    <property type="match status" value="1"/>
</dbReference>
<gene>
    <name evidence="2" type="ORF">HF909_21935</name>
</gene>
<keyword evidence="2" id="KW-0614">Plasmid</keyword>
<evidence type="ECO:0000313" key="2">
    <source>
        <dbReference type="EMBL" id="QOK99036.1"/>
    </source>
</evidence>
<protein>
    <submittedName>
        <fullName evidence="2">NAD(P)H-binding protein</fullName>
    </submittedName>
</protein>
<sequence length="294" mass="30429">MYVVIGANGQVGRKVVEQLSRRGAAVRAVVQRADAGPALPNVEACVGDATDVAFLREVLAGADALFTLTPPSFGAPSHARAVDCFGSAVLAAIAASDIRKVVNLSSAGATLAQGTGPITGLHRNEQRLNSLSMVDVLHLRAASFMENLLAKIGPMRQFGVFPDMAAGDVPMPMVAAADIAHAAAAALLEPAFTGKSDLPLLGDRDYTLREAAAILGAAVGRPDIAYAQAAPAEAKAALIAHGFSPDVADKFEEMADALSQRRIQRTVTRSAASTTGTSLQTWAREVFAPAFQSA</sequence>
<dbReference type="InterPro" id="IPR051604">
    <property type="entry name" value="Ergot_Alk_Oxidoreductase"/>
</dbReference>
<dbReference type="Gene3D" id="3.40.50.720">
    <property type="entry name" value="NAD(P)-binding Rossmann-like Domain"/>
    <property type="match status" value="1"/>
</dbReference>
<evidence type="ECO:0000313" key="3">
    <source>
        <dbReference type="Proteomes" id="UP000593970"/>
    </source>
</evidence>
<feature type="domain" description="NAD(P)-binding" evidence="1">
    <location>
        <begin position="6"/>
        <end position="111"/>
    </location>
</feature>
<dbReference type="AlphaFoldDB" id="A0AA92K5S7"/>
<reference evidence="3" key="1">
    <citation type="submission" date="2020-04" db="EMBL/GenBank/DDBJ databases">
        <title>Ralstonia solanacearum UW576, UW763, UW773, and UW774.</title>
        <authorList>
            <person name="Steidl O."/>
            <person name="Truchon A."/>
            <person name="Allen C."/>
        </authorList>
    </citation>
    <scope>NUCLEOTIDE SEQUENCE [LARGE SCALE GENOMIC DNA]</scope>
    <source>
        <strain evidence="3">UW774</strain>
        <plasmid evidence="3">pUW774mp</plasmid>
    </source>
</reference>
<dbReference type="PANTHER" id="PTHR43162">
    <property type="match status" value="1"/>
</dbReference>
<accession>A0AA92K5S7</accession>
<dbReference type="InterPro" id="IPR016040">
    <property type="entry name" value="NAD(P)-bd_dom"/>
</dbReference>
<dbReference type="Pfam" id="PF13460">
    <property type="entry name" value="NAD_binding_10"/>
    <property type="match status" value="1"/>
</dbReference>
<dbReference type="PANTHER" id="PTHR43162:SF1">
    <property type="entry name" value="PRESTALK A DIFFERENTIATION PROTEIN A"/>
    <property type="match status" value="1"/>
</dbReference>
<dbReference type="Proteomes" id="UP000593970">
    <property type="component" value="Plasmid pUW774mp"/>
</dbReference>
<dbReference type="EMBL" id="CP051170">
    <property type="protein sequence ID" value="QOK99036.1"/>
    <property type="molecule type" value="Genomic_DNA"/>
</dbReference>
<evidence type="ECO:0000259" key="1">
    <source>
        <dbReference type="Pfam" id="PF13460"/>
    </source>
</evidence>
<dbReference type="InterPro" id="IPR036291">
    <property type="entry name" value="NAD(P)-bd_dom_sf"/>
</dbReference>
<dbReference type="Gene3D" id="3.90.25.10">
    <property type="entry name" value="UDP-galactose 4-epimerase, domain 1"/>
    <property type="match status" value="1"/>
</dbReference>
<name>A0AA92K5S7_RALSL</name>